<dbReference type="KEGG" id="fhl:OE105_09095"/>
<keyword evidence="1" id="KW-0808">Transferase</keyword>
<dbReference type="InterPro" id="IPR010719">
    <property type="entry name" value="MnmM_MeTrfase"/>
</dbReference>
<protein>
    <submittedName>
        <fullName evidence="1">Methyltransferase domain-containing protein</fullName>
    </submittedName>
</protein>
<dbReference type="EMBL" id="CP106877">
    <property type="protein sequence ID" value="WAA11774.1"/>
    <property type="molecule type" value="Genomic_DNA"/>
</dbReference>
<gene>
    <name evidence="1" type="ORF">OE105_09095</name>
</gene>
<keyword evidence="2" id="KW-1185">Reference proteome</keyword>
<dbReference type="Pfam" id="PF06962">
    <property type="entry name" value="rRNA_methylase"/>
    <property type="match status" value="1"/>
</dbReference>
<accession>A0A9E8RY18</accession>
<dbReference type="CDD" id="cd02440">
    <property type="entry name" value="AdoMet_MTases"/>
    <property type="match status" value="1"/>
</dbReference>
<keyword evidence="1" id="KW-0489">Methyltransferase</keyword>
<dbReference type="GO" id="GO:0032259">
    <property type="term" value="P:methylation"/>
    <property type="evidence" value="ECO:0007669"/>
    <property type="project" value="UniProtKB-KW"/>
</dbReference>
<dbReference type="Gene3D" id="3.40.50.150">
    <property type="entry name" value="Vaccinia Virus protein VP39"/>
    <property type="match status" value="1"/>
</dbReference>
<evidence type="ECO:0000313" key="1">
    <source>
        <dbReference type="EMBL" id="WAA11774.1"/>
    </source>
</evidence>
<name>A0A9E8RY18_9BACI</name>
<dbReference type="InterPro" id="IPR029063">
    <property type="entry name" value="SAM-dependent_MTases_sf"/>
</dbReference>
<reference evidence="1" key="1">
    <citation type="submission" date="2022-09" db="EMBL/GenBank/DDBJ databases">
        <title>Complete Genomes of Fervidibacillus albus and Fervidibacillus halotolerans isolated from tidal flat sediments.</title>
        <authorList>
            <person name="Kwon K.K."/>
            <person name="Yang S.-H."/>
            <person name="Park M.J."/>
            <person name="Oh H.-M."/>
        </authorList>
    </citation>
    <scope>NUCLEOTIDE SEQUENCE</scope>
    <source>
        <strain evidence="1">MEBiC13594</strain>
    </source>
</reference>
<dbReference type="SUPFAM" id="SSF53335">
    <property type="entry name" value="S-adenosyl-L-methionine-dependent methyltransferases"/>
    <property type="match status" value="1"/>
</dbReference>
<dbReference type="GO" id="GO:0008168">
    <property type="term" value="F:methyltransferase activity"/>
    <property type="evidence" value="ECO:0007669"/>
    <property type="project" value="UniProtKB-KW"/>
</dbReference>
<sequence length="191" mass="21510">MVIKNILPFSHSLLEQTIQPGDFVIDGTAGNGNDTLFLAKLVGKDGKVFAFDIQKEAIERTRKRLEMEKEIEQVTLFLSGHERMKQQIPKKYHGKIAAGIFNLGYLPRGDHSIVTKANSTIEAVKQLLEMLKPGGIIVLVVYHGHPEGKQEKDELLSFSKTIDQNKADVLLYTFLNRKNNPPFIIAIEKKN</sequence>
<dbReference type="Proteomes" id="UP001164726">
    <property type="component" value="Chromosome"/>
</dbReference>
<organism evidence="1 2">
    <name type="scientific">Fervidibacillus halotolerans</name>
    <dbReference type="NCBI Taxonomy" id="2980027"/>
    <lineage>
        <taxon>Bacteria</taxon>
        <taxon>Bacillati</taxon>
        <taxon>Bacillota</taxon>
        <taxon>Bacilli</taxon>
        <taxon>Bacillales</taxon>
        <taxon>Bacillaceae</taxon>
        <taxon>Fervidibacillus</taxon>
    </lineage>
</organism>
<dbReference type="PANTHER" id="PTHR35276">
    <property type="entry name" value="S-ADENOSYL-L-METHIONINE-DEPENDENT METHYLTRANSFERASES SUPERFAMILY PROTEIN"/>
    <property type="match status" value="1"/>
</dbReference>
<dbReference type="PANTHER" id="PTHR35276:SF1">
    <property type="entry name" value="TRNA (MNM(5)S(2)U34)-METHYLTRANSFERASE, CHLOROPLASTIC"/>
    <property type="match status" value="1"/>
</dbReference>
<proteinExistence type="predicted"/>
<dbReference type="AlphaFoldDB" id="A0A9E8RY18"/>
<evidence type="ECO:0000313" key="2">
    <source>
        <dbReference type="Proteomes" id="UP001164726"/>
    </source>
</evidence>
<dbReference type="RefSeq" id="WP_275419894.1">
    <property type="nucleotide sequence ID" value="NZ_CP106877.1"/>
</dbReference>